<dbReference type="FunFam" id="3.90.190.10:FF:000045">
    <property type="entry name" value="Tyrosine-protein phosphatase non-receptor type 12"/>
    <property type="match status" value="1"/>
</dbReference>
<dbReference type="EMBL" id="AFYH01229567">
    <property type="status" value="NOT_ANNOTATED_CDS"/>
    <property type="molecule type" value="Genomic_DNA"/>
</dbReference>
<dbReference type="EMBL" id="AFYH01229563">
    <property type="status" value="NOT_ANNOTATED_CDS"/>
    <property type="molecule type" value="Genomic_DNA"/>
</dbReference>
<protein>
    <recommendedName>
        <fullName evidence="2">protein-tyrosine-phosphatase</fullName>
        <ecNumber evidence="2">3.1.3.48</ecNumber>
    </recommendedName>
</protein>
<name>H3A5K2_LATCH</name>
<comment type="subcellular location">
    <subcellularLocation>
        <location evidence="1">Cytoplasm</location>
    </subcellularLocation>
</comment>
<feature type="region of interest" description="Disordered" evidence="8">
    <location>
        <begin position="371"/>
        <end position="504"/>
    </location>
</feature>
<dbReference type="Proteomes" id="UP000008672">
    <property type="component" value="Unassembled WGS sequence"/>
</dbReference>
<dbReference type="STRING" id="7897.ENSLACP00000004923"/>
<dbReference type="InterPro" id="IPR003595">
    <property type="entry name" value="Tyr_Pase_cat"/>
</dbReference>
<keyword evidence="4" id="KW-0597">Phosphoprotein</keyword>
<gene>
    <name evidence="12" type="primary">PTPN18</name>
</gene>
<dbReference type="EMBL" id="AFYH01229564">
    <property type="status" value="NOT_ANNOTATED_CDS"/>
    <property type="molecule type" value="Genomic_DNA"/>
</dbReference>
<evidence type="ECO:0000256" key="7">
    <source>
        <dbReference type="ARBA" id="ARBA00034734"/>
    </source>
</evidence>
<sequence length="535" mass="60683">MEDRLRNFLERFQLLKESDGVEDGFAKEFNEIKYQCAQFKKSDGFVTTVGGSKENLKKNRYKDILPYDQTRVILSLLVEEGETDYINANFVKGPDNERCYITTQGPLSQTVVDFWRMIWEYRVKVIIMGCREFEMAKKKCECYWASHRETLEYGPFTVTNVKEEEVNEETVIRMLSVTFCDESRVVYQFQYTAWPDHGIPDSCDCILQFIELMHEYQGRDKTPFCIHCSAGCGRTGVICAVDYVRQLLLTSRIQDDFSIFNIILEMRKQRPAAVQTKEQYEFVYQTVAELFQKKLNCSSHDYENLSMNHTPLYNNVGSLSRTCPPRVLPRTLLPLSCPATVEYPQQQALPPSPQRANKPNRNMDATYATVNKNKGRPHSQIPTSPANLPSPQEEFRPKSLGVNHYDNVRKSQRNSISTLSPEMPIYSSVRPKTKANSQKRPVSTPVRHGEGSSASAGTSGQQVDPGYSSPGPPAFRNRASETESSNYSEAYVPGQDTSSTGKNVNKLRTGPQTVSAALFVCLLYFVVCSPVLSFS</sequence>
<dbReference type="eggNOG" id="KOG0789">
    <property type="taxonomic scope" value="Eukaryota"/>
</dbReference>
<evidence type="ECO:0000256" key="6">
    <source>
        <dbReference type="ARBA" id="ARBA00022912"/>
    </source>
</evidence>
<dbReference type="CDD" id="cd14603">
    <property type="entry name" value="PTPc-N18"/>
    <property type="match status" value="1"/>
</dbReference>
<dbReference type="PANTHER" id="PTHR45983">
    <property type="entry name" value="TYROSINE PHOSPHATSE N18, PUTATIVE-RELATED"/>
    <property type="match status" value="1"/>
</dbReference>
<keyword evidence="5" id="KW-0378">Hydrolase</keyword>
<evidence type="ECO:0000313" key="12">
    <source>
        <dbReference type="Ensembl" id="ENSLACP00000004923.2"/>
    </source>
</evidence>
<reference evidence="12" key="3">
    <citation type="submission" date="2025-09" db="UniProtKB">
        <authorList>
            <consortium name="Ensembl"/>
        </authorList>
    </citation>
    <scope>IDENTIFICATION</scope>
</reference>
<dbReference type="GO" id="GO:0005634">
    <property type="term" value="C:nucleus"/>
    <property type="evidence" value="ECO:0007669"/>
    <property type="project" value="TreeGrafter"/>
</dbReference>
<reference evidence="12" key="2">
    <citation type="submission" date="2025-08" db="UniProtKB">
        <authorList>
            <consortium name="Ensembl"/>
        </authorList>
    </citation>
    <scope>IDENTIFICATION</scope>
</reference>
<comment type="similarity">
    <text evidence="7">Belongs to the protein-tyrosine phosphatase family. Non-receptor class 4 subfamily.</text>
</comment>
<dbReference type="EMBL" id="AFYH01229570">
    <property type="status" value="NOT_ANNOTATED_CDS"/>
    <property type="molecule type" value="Genomic_DNA"/>
</dbReference>
<feature type="domain" description="Tyrosine-protein phosphatase" evidence="10">
    <location>
        <begin position="25"/>
        <end position="290"/>
    </location>
</feature>
<dbReference type="InterPro" id="IPR029021">
    <property type="entry name" value="Prot-tyrosine_phosphatase-like"/>
</dbReference>
<feature type="compositionally biased region" description="Low complexity" evidence="8">
    <location>
        <begin position="451"/>
        <end position="460"/>
    </location>
</feature>
<dbReference type="EC" id="3.1.3.48" evidence="2"/>
<proteinExistence type="inferred from homology"/>
<dbReference type="SMART" id="SM00194">
    <property type="entry name" value="PTPc"/>
    <property type="match status" value="1"/>
</dbReference>
<dbReference type="PROSITE" id="PS50055">
    <property type="entry name" value="TYR_PHOSPHATASE_PTP"/>
    <property type="match status" value="1"/>
</dbReference>
<dbReference type="EMBL" id="AFYH01229565">
    <property type="status" value="NOT_ANNOTATED_CDS"/>
    <property type="molecule type" value="Genomic_DNA"/>
</dbReference>
<dbReference type="EMBL" id="AFYH01229572">
    <property type="status" value="NOT_ANNOTATED_CDS"/>
    <property type="molecule type" value="Genomic_DNA"/>
</dbReference>
<dbReference type="InterPro" id="IPR000242">
    <property type="entry name" value="PTP_cat"/>
</dbReference>
<keyword evidence="6" id="KW-0904">Protein phosphatase</keyword>
<evidence type="ECO:0000256" key="2">
    <source>
        <dbReference type="ARBA" id="ARBA00013064"/>
    </source>
</evidence>
<dbReference type="Ensembl" id="ENSLACT00000004966.2">
    <property type="protein sequence ID" value="ENSLACP00000004923.2"/>
    <property type="gene ID" value="ENSLACG00000004378.2"/>
</dbReference>
<dbReference type="GO" id="GO:0005737">
    <property type="term" value="C:cytoplasm"/>
    <property type="evidence" value="ECO:0007669"/>
    <property type="project" value="UniProtKB-SubCell"/>
</dbReference>
<feature type="compositionally biased region" description="Polar residues" evidence="8">
    <location>
        <begin position="380"/>
        <end position="390"/>
    </location>
</feature>
<dbReference type="EMBL" id="AFYH01229566">
    <property type="status" value="NOT_ANNOTATED_CDS"/>
    <property type="molecule type" value="Genomic_DNA"/>
</dbReference>
<keyword evidence="3" id="KW-0963">Cytoplasm</keyword>
<keyword evidence="9" id="KW-1133">Transmembrane helix</keyword>
<evidence type="ECO:0000256" key="4">
    <source>
        <dbReference type="ARBA" id="ARBA00022553"/>
    </source>
</evidence>
<evidence type="ECO:0000256" key="3">
    <source>
        <dbReference type="ARBA" id="ARBA00022490"/>
    </source>
</evidence>
<evidence type="ECO:0000256" key="8">
    <source>
        <dbReference type="SAM" id="MobiDB-lite"/>
    </source>
</evidence>
<dbReference type="EMBL" id="AFYH01229571">
    <property type="status" value="NOT_ANNOTATED_CDS"/>
    <property type="molecule type" value="Genomic_DNA"/>
</dbReference>
<dbReference type="Gene3D" id="3.90.190.10">
    <property type="entry name" value="Protein tyrosine phosphatase superfamily"/>
    <property type="match status" value="1"/>
</dbReference>
<dbReference type="GeneTree" id="ENSGT00940000164289"/>
<dbReference type="PROSITE" id="PS00383">
    <property type="entry name" value="TYR_PHOSPHATASE_1"/>
    <property type="match status" value="1"/>
</dbReference>
<dbReference type="PROSITE" id="PS50056">
    <property type="entry name" value="TYR_PHOSPHATASE_2"/>
    <property type="match status" value="1"/>
</dbReference>
<dbReference type="AlphaFoldDB" id="H3A5K2"/>
<evidence type="ECO:0000256" key="9">
    <source>
        <dbReference type="SAM" id="Phobius"/>
    </source>
</evidence>
<accession>H3A5K2</accession>
<feature type="domain" description="Tyrosine specific protein phosphatases" evidence="11">
    <location>
        <begin position="207"/>
        <end position="281"/>
    </location>
</feature>
<keyword evidence="13" id="KW-1185">Reference proteome</keyword>
<dbReference type="InterPro" id="IPR000387">
    <property type="entry name" value="Tyr_Pase_dom"/>
</dbReference>
<dbReference type="InterPro" id="IPR047254">
    <property type="entry name" value="PTN18_cat"/>
</dbReference>
<evidence type="ECO:0000313" key="13">
    <source>
        <dbReference type="Proteomes" id="UP000008672"/>
    </source>
</evidence>
<evidence type="ECO:0000256" key="5">
    <source>
        <dbReference type="ARBA" id="ARBA00022801"/>
    </source>
</evidence>
<dbReference type="InterPro" id="IPR016130">
    <property type="entry name" value="Tyr_Pase_AS"/>
</dbReference>
<evidence type="ECO:0000259" key="11">
    <source>
        <dbReference type="PROSITE" id="PS50056"/>
    </source>
</evidence>
<evidence type="ECO:0000259" key="10">
    <source>
        <dbReference type="PROSITE" id="PS50055"/>
    </source>
</evidence>
<dbReference type="PRINTS" id="PR00700">
    <property type="entry name" value="PRTYPHPHTASE"/>
</dbReference>
<dbReference type="EMBL" id="AFYH01229569">
    <property type="status" value="NOT_ANNOTATED_CDS"/>
    <property type="molecule type" value="Genomic_DNA"/>
</dbReference>
<dbReference type="EMBL" id="AFYH01229568">
    <property type="status" value="NOT_ANNOTATED_CDS"/>
    <property type="molecule type" value="Genomic_DNA"/>
</dbReference>
<organism evidence="12 13">
    <name type="scientific">Latimeria chalumnae</name>
    <name type="common">Coelacanth</name>
    <dbReference type="NCBI Taxonomy" id="7897"/>
    <lineage>
        <taxon>Eukaryota</taxon>
        <taxon>Metazoa</taxon>
        <taxon>Chordata</taxon>
        <taxon>Craniata</taxon>
        <taxon>Vertebrata</taxon>
        <taxon>Euteleostomi</taxon>
        <taxon>Coelacanthiformes</taxon>
        <taxon>Coelacanthidae</taxon>
        <taxon>Latimeria</taxon>
    </lineage>
</organism>
<dbReference type="SUPFAM" id="SSF52799">
    <property type="entry name" value="(Phosphotyrosine protein) phosphatases II"/>
    <property type="match status" value="1"/>
</dbReference>
<keyword evidence="9" id="KW-0812">Transmembrane</keyword>
<dbReference type="GO" id="GO:0004726">
    <property type="term" value="F:non-membrane spanning protein tyrosine phosphatase activity"/>
    <property type="evidence" value="ECO:0007669"/>
    <property type="project" value="InterPro"/>
</dbReference>
<dbReference type="InParanoid" id="H3A5K2"/>
<dbReference type="FunCoup" id="H3A5K2">
    <property type="interactions" value="2295"/>
</dbReference>
<dbReference type="SMART" id="SM00404">
    <property type="entry name" value="PTPc_motif"/>
    <property type="match status" value="1"/>
</dbReference>
<reference evidence="13" key="1">
    <citation type="submission" date="2011-08" db="EMBL/GenBank/DDBJ databases">
        <title>The draft genome of Latimeria chalumnae.</title>
        <authorList>
            <person name="Di Palma F."/>
            <person name="Alfoldi J."/>
            <person name="Johnson J."/>
            <person name="Berlin A."/>
            <person name="Gnerre S."/>
            <person name="Jaffe D."/>
            <person name="MacCallum I."/>
            <person name="Young S."/>
            <person name="Walker B.J."/>
            <person name="Lander E."/>
            <person name="Lindblad-Toh K."/>
        </authorList>
    </citation>
    <scope>NUCLEOTIDE SEQUENCE [LARGE SCALE GENOMIC DNA]</scope>
    <source>
        <strain evidence="13">Wild caught</strain>
    </source>
</reference>
<dbReference type="HOGENOM" id="CLU_015557_0_0_1"/>
<dbReference type="PANTHER" id="PTHR45983:SF4">
    <property type="entry name" value="TYROSINE-PROTEIN PHOSPHATASE NON-RECEPTOR TYPE 18"/>
    <property type="match status" value="1"/>
</dbReference>
<keyword evidence="9" id="KW-0472">Membrane</keyword>
<evidence type="ECO:0000256" key="1">
    <source>
        <dbReference type="ARBA" id="ARBA00004496"/>
    </source>
</evidence>
<feature type="transmembrane region" description="Helical" evidence="9">
    <location>
        <begin position="514"/>
        <end position="534"/>
    </location>
</feature>
<dbReference type="Pfam" id="PF00102">
    <property type="entry name" value="Y_phosphatase"/>
    <property type="match status" value="1"/>
</dbReference>
<dbReference type="InterPro" id="IPR047170">
    <property type="entry name" value="PTN12/18/22"/>
</dbReference>